<dbReference type="EMBL" id="CAXIEN010000108">
    <property type="protein sequence ID" value="CAL1278050.1"/>
    <property type="molecule type" value="Genomic_DNA"/>
</dbReference>
<keyword evidence="2" id="KW-1185">Reference proteome</keyword>
<name>A0AAV2A216_9ARAC</name>
<protein>
    <submittedName>
        <fullName evidence="1">Uncharacterized protein</fullName>
    </submittedName>
</protein>
<comment type="caution">
    <text evidence="1">The sequence shown here is derived from an EMBL/GenBank/DDBJ whole genome shotgun (WGS) entry which is preliminary data.</text>
</comment>
<dbReference type="Proteomes" id="UP001497382">
    <property type="component" value="Unassembled WGS sequence"/>
</dbReference>
<gene>
    <name evidence="1" type="ORF">LARSCL_LOCUS9561</name>
</gene>
<sequence>FKHSINRQLLENYDEANRAITWKSCRLPVTYTLACSQQVVREVQSNFYLTP</sequence>
<feature type="non-terminal residue" evidence="1">
    <location>
        <position position="1"/>
    </location>
</feature>
<evidence type="ECO:0000313" key="1">
    <source>
        <dbReference type="EMBL" id="CAL1278050.1"/>
    </source>
</evidence>
<dbReference type="AlphaFoldDB" id="A0AAV2A216"/>
<accession>A0AAV2A216</accession>
<proteinExistence type="predicted"/>
<evidence type="ECO:0000313" key="2">
    <source>
        <dbReference type="Proteomes" id="UP001497382"/>
    </source>
</evidence>
<organism evidence="1 2">
    <name type="scientific">Larinioides sclopetarius</name>
    <dbReference type="NCBI Taxonomy" id="280406"/>
    <lineage>
        <taxon>Eukaryota</taxon>
        <taxon>Metazoa</taxon>
        <taxon>Ecdysozoa</taxon>
        <taxon>Arthropoda</taxon>
        <taxon>Chelicerata</taxon>
        <taxon>Arachnida</taxon>
        <taxon>Araneae</taxon>
        <taxon>Araneomorphae</taxon>
        <taxon>Entelegynae</taxon>
        <taxon>Araneoidea</taxon>
        <taxon>Araneidae</taxon>
        <taxon>Larinioides</taxon>
    </lineage>
</organism>
<reference evidence="1 2" key="1">
    <citation type="submission" date="2024-04" db="EMBL/GenBank/DDBJ databases">
        <authorList>
            <person name="Rising A."/>
            <person name="Reimegard J."/>
            <person name="Sonavane S."/>
            <person name="Akerstrom W."/>
            <person name="Nylinder S."/>
            <person name="Hedman E."/>
            <person name="Kallberg Y."/>
        </authorList>
    </citation>
    <scope>NUCLEOTIDE SEQUENCE [LARGE SCALE GENOMIC DNA]</scope>
</reference>